<organism evidence="3 4">
    <name type="scientific">Kingdonia uniflora</name>
    <dbReference type="NCBI Taxonomy" id="39325"/>
    <lineage>
        <taxon>Eukaryota</taxon>
        <taxon>Viridiplantae</taxon>
        <taxon>Streptophyta</taxon>
        <taxon>Embryophyta</taxon>
        <taxon>Tracheophyta</taxon>
        <taxon>Spermatophyta</taxon>
        <taxon>Magnoliopsida</taxon>
        <taxon>Ranunculales</taxon>
        <taxon>Circaeasteraceae</taxon>
        <taxon>Kingdonia</taxon>
    </lineage>
</organism>
<dbReference type="Proteomes" id="UP000541444">
    <property type="component" value="Unassembled WGS sequence"/>
</dbReference>
<proteinExistence type="predicted"/>
<dbReference type="PANTHER" id="PTHR24015">
    <property type="entry name" value="OS07G0578800 PROTEIN-RELATED"/>
    <property type="match status" value="1"/>
</dbReference>
<dbReference type="InterPro" id="IPR002885">
    <property type="entry name" value="PPR_rpt"/>
</dbReference>
<dbReference type="EMBL" id="JACGCM010001910">
    <property type="protein sequence ID" value="KAF6147399.1"/>
    <property type="molecule type" value="Genomic_DNA"/>
</dbReference>
<dbReference type="InterPro" id="IPR046848">
    <property type="entry name" value="E_motif"/>
</dbReference>
<comment type="caution">
    <text evidence="3">The sequence shown here is derived from an EMBL/GenBank/DDBJ whole genome shotgun (WGS) entry which is preliminary data.</text>
</comment>
<dbReference type="Pfam" id="PF13041">
    <property type="entry name" value="PPR_2"/>
    <property type="match status" value="1"/>
</dbReference>
<dbReference type="NCBIfam" id="TIGR00756">
    <property type="entry name" value="PPR"/>
    <property type="match status" value="2"/>
</dbReference>
<gene>
    <name evidence="3" type="ORF">GIB67_016756</name>
</gene>
<sequence>TRLRCLYHYYIFISRNLTTLTHSQHHEIPFLQTVRTLCAQDQLHEALSLFYTINHHNPSHSLSQTFAALFHACAKHNFLTQGQLLHRHLLAIETQKPNLFITNHLINMYSKCGRLDISRKLFDEMSYRNLVSWTALITGYDQWGYPIECFRVFRDMFVEYRPNEFAFGSVLASCDRDRGRQVHALALKTCFDCYVYVGNALISMYSKNYDNVDDENDDGYNVFLSMASRNMVTWNSMISGFQVRGLGGRCFELFNKMRSLGVGFDRSTLVSAANCLCLLEHFYLLHCLAIKFGLVIDVEVVTALVKVYSDLGGDVHECYKLFLETSGSQDVVSWTGIIAAFAERESEEALLLFSKFSRECLDDPDRYIFSSVIKACAGLATERHCSTVHAQVMKYGFESDTVLANGLIHAYSRCGSIELSMQVFDSMEVRDIVSWNSMLKAYSVHGRGRAALHLSTEMDIQPDAATFVALLSACSHAGLVEEGTKIFNTMFGKYGIIPQCDHFATMVDILGRAGRIVEAESLIKRMPIEPDSVVWSALLGACKKHGETKIAELALTKLMELNPNNSLGYTLMSNIYCSRGSFNNAALVRKEMQGSKVRKEPGLSWIEIGNRVYEFASGGRESLTERPFMWNLGS</sequence>
<keyword evidence="1" id="KW-0677">Repeat</keyword>
<feature type="non-terminal residue" evidence="3">
    <location>
        <position position="1"/>
    </location>
</feature>
<keyword evidence="4" id="KW-1185">Reference proteome</keyword>
<dbReference type="Gene3D" id="1.25.40.10">
    <property type="entry name" value="Tetratricopeptide repeat domain"/>
    <property type="match status" value="4"/>
</dbReference>
<dbReference type="GO" id="GO:0003723">
    <property type="term" value="F:RNA binding"/>
    <property type="evidence" value="ECO:0007669"/>
    <property type="project" value="InterPro"/>
</dbReference>
<evidence type="ECO:0008006" key="5">
    <source>
        <dbReference type="Google" id="ProtNLM"/>
    </source>
</evidence>
<evidence type="ECO:0000313" key="3">
    <source>
        <dbReference type="EMBL" id="KAF6147399.1"/>
    </source>
</evidence>
<evidence type="ECO:0000313" key="4">
    <source>
        <dbReference type="Proteomes" id="UP000541444"/>
    </source>
</evidence>
<dbReference type="Pfam" id="PF20431">
    <property type="entry name" value="E_motif"/>
    <property type="match status" value="1"/>
</dbReference>
<dbReference type="FunFam" id="1.25.40.10:FF:001093">
    <property type="entry name" value="Pentatricopeptide repeat-containing protein At2g34400"/>
    <property type="match status" value="1"/>
</dbReference>
<accession>A0A7J7LXR3</accession>
<dbReference type="InterPro" id="IPR046960">
    <property type="entry name" value="PPR_At4g14850-like_plant"/>
</dbReference>
<dbReference type="AlphaFoldDB" id="A0A7J7LXR3"/>
<protein>
    <recommendedName>
        <fullName evidence="5">Pentatricopeptide repeat-containing protein</fullName>
    </recommendedName>
</protein>
<feature type="repeat" description="PPR" evidence="2">
    <location>
        <begin position="230"/>
        <end position="264"/>
    </location>
</feature>
<feature type="repeat" description="PPR" evidence="2">
    <location>
        <begin position="463"/>
        <end position="498"/>
    </location>
</feature>
<dbReference type="PROSITE" id="PS51375">
    <property type="entry name" value="PPR"/>
    <property type="match status" value="4"/>
</dbReference>
<feature type="repeat" description="PPR" evidence="2">
    <location>
        <begin position="98"/>
        <end position="132"/>
    </location>
</feature>
<reference evidence="3 4" key="1">
    <citation type="journal article" date="2020" name="IScience">
        <title>Genome Sequencing of the Endangered Kingdonia uniflora (Circaeasteraceae, Ranunculales) Reveals Potential Mechanisms of Evolutionary Specialization.</title>
        <authorList>
            <person name="Sun Y."/>
            <person name="Deng T."/>
            <person name="Zhang A."/>
            <person name="Moore M.J."/>
            <person name="Landis J.B."/>
            <person name="Lin N."/>
            <person name="Zhang H."/>
            <person name="Zhang X."/>
            <person name="Huang J."/>
            <person name="Zhang X."/>
            <person name="Sun H."/>
            <person name="Wang H."/>
        </authorList>
    </citation>
    <scope>NUCLEOTIDE SEQUENCE [LARGE SCALE GENOMIC DNA]</scope>
    <source>
        <strain evidence="3">TB1705</strain>
        <tissue evidence="3">Leaf</tissue>
    </source>
</reference>
<dbReference type="PANTHER" id="PTHR24015:SF548">
    <property type="entry name" value="OS08G0340900 PROTEIN"/>
    <property type="match status" value="1"/>
</dbReference>
<evidence type="ECO:0000256" key="1">
    <source>
        <dbReference type="ARBA" id="ARBA00022737"/>
    </source>
</evidence>
<evidence type="ECO:0000256" key="2">
    <source>
        <dbReference type="PROSITE-ProRule" id="PRU00708"/>
    </source>
</evidence>
<dbReference type="SUPFAM" id="SSF48452">
    <property type="entry name" value="TPR-like"/>
    <property type="match status" value="1"/>
</dbReference>
<feature type="repeat" description="PPR" evidence="2">
    <location>
        <begin position="400"/>
        <end position="434"/>
    </location>
</feature>
<dbReference type="OrthoDB" id="1894072at2759"/>
<name>A0A7J7LXR3_9MAGN</name>
<dbReference type="GO" id="GO:0009451">
    <property type="term" value="P:RNA modification"/>
    <property type="evidence" value="ECO:0007669"/>
    <property type="project" value="InterPro"/>
</dbReference>
<dbReference type="Pfam" id="PF01535">
    <property type="entry name" value="PPR"/>
    <property type="match status" value="4"/>
</dbReference>
<dbReference type="InterPro" id="IPR011990">
    <property type="entry name" value="TPR-like_helical_dom_sf"/>
</dbReference>